<evidence type="ECO:0000313" key="3">
    <source>
        <dbReference type="Proteomes" id="UP000001307"/>
    </source>
</evidence>
<dbReference type="Proteomes" id="UP000001307">
    <property type="component" value="Unassembled WGS sequence"/>
</dbReference>
<sequence length="269" mass="30862">MDSRSRRNLERIQTLRKLYRSKLEHQQATQNLRRKRSRREKVTDRPIGGPIYYPLPVNAKNEKNRCEKSATHKSKKAVFSLLRWLALRCPSAINKENMRRGLSSKRIHPPLKEAKAALLKRGIRLDESGGSDTDDDDFDFNTEDEEIELELEIEAVEAEADADDADQNEEESESSADEESDGDDNDEIEFEEGFIDDDEDDSEEDDLIDDELENSEAASNFTSLGSDHGDSDAVIDEIEKYNFLYVFFTCILCRRLTRELIACSTLWGL</sequence>
<organism evidence="2">
    <name type="scientific">Oikopleura dioica</name>
    <name type="common">Tunicate</name>
    <dbReference type="NCBI Taxonomy" id="34765"/>
    <lineage>
        <taxon>Eukaryota</taxon>
        <taxon>Metazoa</taxon>
        <taxon>Chordata</taxon>
        <taxon>Tunicata</taxon>
        <taxon>Appendicularia</taxon>
        <taxon>Copelata</taxon>
        <taxon>Oikopleuridae</taxon>
        <taxon>Oikopleura</taxon>
    </lineage>
</organism>
<feature type="region of interest" description="Disordered" evidence="1">
    <location>
        <begin position="158"/>
        <end position="186"/>
    </location>
</feature>
<dbReference type="EMBL" id="FN653020">
    <property type="protein sequence ID" value="CBY23061.1"/>
    <property type="molecule type" value="Genomic_DNA"/>
</dbReference>
<proteinExistence type="predicted"/>
<dbReference type="InParanoid" id="E4X126"/>
<evidence type="ECO:0000256" key="1">
    <source>
        <dbReference type="SAM" id="MobiDB-lite"/>
    </source>
</evidence>
<accession>E4X126</accession>
<evidence type="ECO:0000313" key="2">
    <source>
        <dbReference type="EMBL" id="CBY23061.1"/>
    </source>
</evidence>
<protein>
    <submittedName>
        <fullName evidence="2">Uncharacterized protein</fullName>
    </submittedName>
</protein>
<gene>
    <name evidence="2" type="ORF">GSOID_T00014989001</name>
</gene>
<keyword evidence="3" id="KW-1185">Reference proteome</keyword>
<dbReference type="AlphaFoldDB" id="E4X126"/>
<feature type="region of interest" description="Disordered" evidence="1">
    <location>
        <begin position="23"/>
        <end position="49"/>
    </location>
</feature>
<name>E4X126_OIKDI</name>
<reference evidence="2" key="1">
    <citation type="journal article" date="2010" name="Science">
        <title>Plasticity of animal genome architecture unmasked by rapid evolution of a pelagic tunicate.</title>
        <authorList>
            <person name="Denoeud F."/>
            <person name="Henriet S."/>
            <person name="Mungpakdee S."/>
            <person name="Aury J.M."/>
            <person name="Da Silva C."/>
            <person name="Brinkmann H."/>
            <person name="Mikhaleva J."/>
            <person name="Olsen L.C."/>
            <person name="Jubin C."/>
            <person name="Canestro C."/>
            <person name="Bouquet J.M."/>
            <person name="Danks G."/>
            <person name="Poulain J."/>
            <person name="Campsteijn C."/>
            <person name="Adamski M."/>
            <person name="Cross I."/>
            <person name="Yadetie F."/>
            <person name="Muffato M."/>
            <person name="Louis A."/>
            <person name="Butcher S."/>
            <person name="Tsagkogeorga G."/>
            <person name="Konrad A."/>
            <person name="Singh S."/>
            <person name="Jensen M.F."/>
            <person name="Cong E.H."/>
            <person name="Eikeseth-Otteraa H."/>
            <person name="Noel B."/>
            <person name="Anthouard V."/>
            <person name="Porcel B.M."/>
            <person name="Kachouri-Lafond R."/>
            <person name="Nishino A."/>
            <person name="Ugolini M."/>
            <person name="Chourrout P."/>
            <person name="Nishida H."/>
            <person name="Aasland R."/>
            <person name="Huzurbazar S."/>
            <person name="Westhof E."/>
            <person name="Delsuc F."/>
            <person name="Lehrach H."/>
            <person name="Reinhardt R."/>
            <person name="Weissenbach J."/>
            <person name="Roy S.W."/>
            <person name="Artiguenave F."/>
            <person name="Postlethwait J.H."/>
            <person name="Manak J.R."/>
            <person name="Thompson E.M."/>
            <person name="Jaillon O."/>
            <person name="Du Pasquier L."/>
            <person name="Boudinot P."/>
            <person name="Liberles D.A."/>
            <person name="Volff J.N."/>
            <person name="Philippe H."/>
            <person name="Lenhard B."/>
            <person name="Roest Crollius H."/>
            <person name="Wincker P."/>
            <person name="Chourrout D."/>
        </authorList>
    </citation>
    <scope>NUCLEOTIDE SEQUENCE [LARGE SCALE GENOMIC DNA]</scope>
</reference>